<evidence type="ECO:0000256" key="7">
    <source>
        <dbReference type="ARBA" id="ARBA00022692"/>
    </source>
</evidence>
<dbReference type="InterPro" id="IPR003661">
    <property type="entry name" value="HisK_dim/P_dom"/>
</dbReference>
<dbReference type="PANTHER" id="PTHR45528">
    <property type="entry name" value="SENSOR HISTIDINE KINASE CPXA"/>
    <property type="match status" value="1"/>
</dbReference>
<dbReference type="EMBL" id="JAYJLD010000019">
    <property type="protein sequence ID" value="MEB3102591.1"/>
    <property type="molecule type" value="Genomic_DNA"/>
</dbReference>
<dbReference type="Gene3D" id="1.10.287.130">
    <property type="match status" value="1"/>
</dbReference>
<evidence type="ECO:0000256" key="2">
    <source>
        <dbReference type="ARBA" id="ARBA00004651"/>
    </source>
</evidence>
<feature type="transmembrane region" description="Helical" evidence="14">
    <location>
        <begin position="129"/>
        <end position="148"/>
    </location>
</feature>
<keyword evidence="5" id="KW-0597">Phosphoprotein</keyword>
<keyword evidence="12" id="KW-0902">Two-component regulatory system</keyword>
<evidence type="ECO:0000259" key="15">
    <source>
        <dbReference type="PROSITE" id="PS50109"/>
    </source>
</evidence>
<keyword evidence="6" id="KW-0808">Transferase</keyword>
<evidence type="ECO:0000256" key="5">
    <source>
        <dbReference type="ARBA" id="ARBA00022553"/>
    </source>
</evidence>
<evidence type="ECO:0000313" key="18">
    <source>
        <dbReference type="Proteomes" id="UP001310386"/>
    </source>
</evidence>
<dbReference type="Gene3D" id="6.10.340.10">
    <property type="match status" value="1"/>
</dbReference>
<evidence type="ECO:0000256" key="10">
    <source>
        <dbReference type="ARBA" id="ARBA00022840"/>
    </source>
</evidence>
<dbReference type="PROSITE" id="PS50109">
    <property type="entry name" value="HIS_KIN"/>
    <property type="match status" value="1"/>
</dbReference>
<keyword evidence="8" id="KW-0547">Nucleotide-binding</keyword>
<evidence type="ECO:0000256" key="4">
    <source>
        <dbReference type="ARBA" id="ARBA00022475"/>
    </source>
</evidence>
<feature type="domain" description="Histidine kinase" evidence="15">
    <location>
        <begin position="209"/>
        <end position="418"/>
    </location>
</feature>
<dbReference type="Pfam" id="PF02518">
    <property type="entry name" value="HATPase_c"/>
    <property type="match status" value="1"/>
</dbReference>
<evidence type="ECO:0000256" key="8">
    <source>
        <dbReference type="ARBA" id="ARBA00022741"/>
    </source>
</evidence>
<accession>A0ABU5ZMR8</accession>
<dbReference type="InterPro" id="IPR036097">
    <property type="entry name" value="HisK_dim/P_sf"/>
</dbReference>
<evidence type="ECO:0000313" key="17">
    <source>
        <dbReference type="EMBL" id="MEB3102591.1"/>
    </source>
</evidence>
<comment type="catalytic activity">
    <reaction evidence="1">
        <text>ATP + protein L-histidine = ADP + protein N-phospho-L-histidine.</text>
        <dbReference type="EC" id="2.7.13.3"/>
    </reaction>
</comment>
<dbReference type="SUPFAM" id="SSF47384">
    <property type="entry name" value="Homodimeric domain of signal transducing histidine kinase"/>
    <property type="match status" value="1"/>
</dbReference>
<dbReference type="SUPFAM" id="SSF55874">
    <property type="entry name" value="ATPase domain of HSP90 chaperone/DNA topoisomerase II/histidine kinase"/>
    <property type="match status" value="1"/>
</dbReference>
<keyword evidence="13 14" id="KW-0472">Membrane</keyword>
<dbReference type="EC" id="2.7.13.3" evidence="3"/>
<evidence type="ECO:0000256" key="13">
    <source>
        <dbReference type="ARBA" id="ARBA00023136"/>
    </source>
</evidence>
<name>A0ABU5ZMR8_9BACL</name>
<dbReference type="CDD" id="cd00082">
    <property type="entry name" value="HisKA"/>
    <property type="match status" value="1"/>
</dbReference>
<evidence type="ECO:0000256" key="9">
    <source>
        <dbReference type="ARBA" id="ARBA00022777"/>
    </source>
</evidence>
<keyword evidence="18" id="KW-1185">Reference proteome</keyword>
<dbReference type="SUPFAM" id="SSF158472">
    <property type="entry name" value="HAMP domain-like"/>
    <property type="match status" value="1"/>
</dbReference>
<dbReference type="RefSeq" id="WP_371754714.1">
    <property type="nucleotide sequence ID" value="NZ_JAYJLD010000019.1"/>
</dbReference>
<evidence type="ECO:0000256" key="12">
    <source>
        <dbReference type="ARBA" id="ARBA00023012"/>
    </source>
</evidence>
<evidence type="ECO:0000256" key="14">
    <source>
        <dbReference type="SAM" id="Phobius"/>
    </source>
</evidence>
<dbReference type="Proteomes" id="UP001310386">
    <property type="component" value="Unassembled WGS sequence"/>
</dbReference>
<evidence type="ECO:0000256" key="1">
    <source>
        <dbReference type="ARBA" id="ARBA00000085"/>
    </source>
</evidence>
<sequence length="418" mass="49050">MRVFFTNQIYLTIEDAQRAFISRGLNAPMQDPVERGQERQNIRTVEHMIILQNGRIFPRNDLPPQFIQTVQNQAFSQQADTQQYVSRIRDESLFYVISKVDVRGQQAYLFSYMWDTYQKQLVQELYKKMLSLLLIILFISWIPSFWLIRSVSKPIVQIGKRVKRIANRDWHEPVVTDRTDEIGQLVSSIEWMREKLVQQDEAQQTFLQHISHELKTPVMVIRSYAEAIGDGIFPKGDLPGSVKVIDEEAQRLEKRIHDLLYLTKLDYMDEHGSKREKFQWQTLIEQAVERLKWRRKELDWKLNLIYADMRGDPEQWSIALENVLDNQIRYAAKAIRISMEMRQTGSGTKLELRIWNDGPSIPEQDQDSLFQPFTKGKNGQFGLGLAIVKRIADLHQSQVSIRNENGGVSYYFLIPFNP</sequence>
<comment type="caution">
    <text evidence="17">The sequence shown here is derived from an EMBL/GenBank/DDBJ whole genome shotgun (WGS) entry which is preliminary data.</text>
</comment>
<feature type="domain" description="HAMP" evidence="16">
    <location>
        <begin position="149"/>
        <end position="201"/>
    </location>
</feature>
<comment type="subcellular location">
    <subcellularLocation>
        <location evidence="2">Cell membrane</location>
        <topology evidence="2">Multi-pass membrane protein</topology>
    </subcellularLocation>
</comment>
<dbReference type="CDD" id="cd06225">
    <property type="entry name" value="HAMP"/>
    <property type="match status" value="1"/>
</dbReference>
<dbReference type="InterPro" id="IPR050398">
    <property type="entry name" value="HssS/ArlS-like"/>
</dbReference>
<dbReference type="InterPro" id="IPR036890">
    <property type="entry name" value="HATPase_C_sf"/>
</dbReference>
<dbReference type="Pfam" id="PF00672">
    <property type="entry name" value="HAMP"/>
    <property type="match status" value="1"/>
</dbReference>
<dbReference type="InterPro" id="IPR003594">
    <property type="entry name" value="HATPase_dom"/>
</dbReference>
<gene>
    <name evidence="17" type="ORF">VF724_13050</name>
</gene>
<evidence type="ECO:0000256" key="11">
    <source>
        <dbReference type="ARBA" id="ARBA00022989"/>
    </source>
</evidence>
<evidence type="ECO:0000256" key="6">
    <source>
        <dbReference type="ARBA" id="ARBA00022679"/>
    </source>
</evidence>
<keyword evidence="4" id="KW-1003">Cell membrane</keyword>
<protein>
    <recommendedName>
        <fullName evidence="3">histidine kinase</fullName>
        <ecNumber evidence="3">2.7.13.3</ecNumber>
    </recommendedName>
</protein>
<organism evidence="17 18">
    <name type="scientific">Ferviditalea candida</name>
    <dbReference type="NCBI Taxonomy" id="3108399"/>
    <lineage>
        <taxon>Bacteria</taxon>
        <taxon>Bacillati</taxon>
        <taxon>Bacillota</taxon>
        <taxon>Bacilli</taxon>
        <taxon>Bacillales</taxon>
        <taxon>Paenibacillaceae</taxon>
        <taxon>Ferviditalea</taxon>
    </lineage>
</organism>
<dbReference type="SMART" id="SM00304">
    <property type="entry name" value="HAMP"/>
    <property type="match status" value="1"/>
</dbReference>
<dbReference type="Pfam" id="PF00512">
    <property type="entry name" value="HisKA"/>
    <property type="match status" value="1"/>
</dbReference>
<dbReference type="InterPro" id="IPR005467">
    <property type="entry name" value="His_kinase_dom"/>
</dbReference>
<dbReference type="SMART" id="SM00387">
    <property type="entry name" value="HATPase_c"/>
    <property type="match status" value="1"/>
</dbReference>
<keyword evidence="10" id="KW-0067">ATP-binding</keyword>
<keyword evidence="11 14" id="KW-1133">Transmembrane helix</keyword>
<keyword evidence="9 17" id="KW-0418">Kinase</keyword>
<evidence type="ECO:0000259" key="16">
    <source>
        <dbReference type="PROSITE" id="PS50885"/>
    </source>
</evidence>
<dbReference type="SMART" id="SM00388">
    <property type="entry name" value="HisKA"/>
    <property type="match status" value="1"/>
</dbReference>
<evidence type="ECO:0000256" key="3">
    <source>
        <dbReference type="ARBA" id="ARBA00012438"/>
    </source>
</evidence>
<dbReference type="InterPro" id="IPR004358">
    <property type="entry name" value="Sig_transdc_His_kin-like_C"/>
</dbReference>
<dbReference type="PROSITE" id="PS50885">
    <property type="entry name" value="HAMP"/>
    <property type="match status" value="1"/>
</dbReference>
<dbReference type="GO" id="GO:0016301">
    <property type="term" value="F:kinase activity"/>
    <property type="evidence" value="ECO:0007669"/>
    <property type="project" value="UniProtKB-KW"/>
</dbReference>
<keyword evidence="7 14" id="KW-0812">Transmembrane</keyword>
<dbReference type="PANTHER" id="PTHR45528:SF1">
    <property type="entry name" value="SENSOR HISTIDINE KINASE CPXA"/>
    <property type="match status" value="1"/>
</dbReference>
<proteinExistence type="predicted"/>
<reference evidence="17" key="1">
    <citation type="submission" date="2023-12" db="EMBL/GenBank/DDBJ databases">
        <title>Fervidustalea candida gen. nov., sp. nov., a novel member of the family Paenibacillaceae isolated from a geothermal area.</title>
        <authorList>
            <person name="Li W.-J."/>
            <person name="Jiao J.-Y."/>
            <person name="Chen Y."/>
        </authorList>
    </citation>
    <scope>NUCLEOTIDE SEQUENCE</scope>
    <source>
        <strain evidence="17">SYSU GA230002</strain>
    </source>
</reference>
<dbReference type="InterPro" id="IPR003660">
    <property type="entry name" value="HAMP_dom"/>
</dbReference>
<dbReference type="Gene3D" id="3.30.565.10">
    <property type="entry name" value="Histidine kinase-like ATPase, C-terminal domain"/>
    <property type="match status" value="1"/>
</dbReference>
<dbReference type="PRINTS" id="PR00344">
    <property type="entry name" value="BCTRLSENSOR"/>
</dbReference>